<keyword evidence="5" id="KW-1185">Reference proteome</keyword>
<keyword evidence="2" id="KW-0479">Metal-binding</keyword>
<evidence type="ECO:0000313" key="4">
    <source>
        <dbReference type="EMBL" id="EIW77798.1"/>
    </source>
</evidence>
<dbReference type="KEGG" id="cput:CONPUDRAFT_92166"/>
<dbReference type="Proteomes" id="UP000053558">
    <property type="component" value="Unassembled WGS sequence"/>
</dbReference>
<evidence type="ECO:0000259" key="3">
    <source>
        <dbReference type="Pfam" id="PF13359"/>
    </source>
</evidence>
<name>A0A5M3MEY7_CONPW</name>
<gene>
    <name evidence="4" type="ORF">CONPUDRAFT_92166</name>
</gene>
<sequence>MDDYENEVLLQALEIELEAEEEEEEEEETRLITAVGLLLWGAEQSRLLRNERRLEHRLYLVRADLLPNPRADTPWQVLYAGMNRRAYITTMGVDVETFDYILASGFGSKWNALPIPRDDTNQQGRARLGRRSLDAAGALGLVLHYLNSTMRETSLMQIFALIPSTVSRYIRFAMRILLRTLRHLPEAAIVWPQGDQFFILNDAVVEHHPLLTGAFGVMDGVNIPVQTADDDEIENATYNGWLHDHFVSSVFAFGPDGTILMCRINAPGSWHDSRVAQPIYQFLRTETPDGFYLVADTAFPRGTEQIAGRIKTPMKSGQRLPHNEAERQQVLAFDAQLVSFRQAAEWGMRTLQGSFGRLRIPLNIGSGTDRADLLEVCARLSNVRARLVGINQIRSVYMPIWKKTEQERVWRDFEHMLFGEQRRLDRVARFHHV</sequence>
<dbReference type="AlphaFoldDB" id="A0A5M3MEY7"/>
<proteinExistence type="predicted"/>
<dbReference type="GeneID" id="19211508"/>
<comment type="caution">
    <text evidence="4">The sequence shown here is derived from an EMBL/GenBank/DDBJ whole genome shotgun (WGS) entry which is preliminary data.</text>
</comment>
<dbReference type="OrthoDB" id="78198at2759"/>
<evidence type="ECO:0000256" key="1">
    <source>
        <dbReference type="ARBA" id="ARBA00001968"/>
    </source>
</evidence>
<dbReference type="Pfam" id="PF13359">
    <property type="entry name" value="DDE_Tnp_4"/>
    <property type="match status" value="1"/>
</dbReference>
<dbReference type="InterPro" id="IPR027806">
    <property type="entry name" value="HARBI1_dom"/>
</dbReference>
<accession>A0A5M3MEY7</accession>
<dbReference type="EMBL" id="JH711583">
    <property type="protein sequence ID" value="EIW77798.1"/>
    <property type="molecule type" value="Genomic_DNA"/>
</dbReference>
<dbReference type="OMA" id="VEEHRPW"/>
<reference evidence="5" key="1">
    <citation type="journal article" date="2012" name="Science">
        <title>The Paleozoic origin of enzymatic lignin decomposition reconstructed from 31 fungal genomes.</title>
        <authorList>
            <person name="Floudas D."/>
            <person name="Binder M."/>
            <person name="Riley R."/>
            <person name="Barry K."/>
            <person name="Blanchette R.A."/>
            <person name="Henrissat B."/>
            <person name="Martinez A.T."/>
            <person name="Otillar R."/>
            <person name="Spatafora J.W."/>
            <person name="Yadav J.S."/>
            <person name="Aerts A."/>
            <person name="Benoit I."/>
            <person name="Boyd A."/>
            <person name="Carlson A."/>
            <person name="Copeland A."/>
            <person name="Coutinho P.M."/>
            <person name="de Vries R.P."/>
            <person name="Ferreira P."/>
            <person name="Findley K."/>
            <person name="Foster B."/>
            <person name="Gaskell J."/>
            <person name="Glotzer D."/>
            <person name="Gorecki P."/>
            <person name="Heitman J."/>
            <person name="Hesse C."/>
            <person name="Hori C."/>
            <person name="Igarashi K."/>
            <person name="Jurgens J.A."/>
            <person name="Kallen N."/>
            <person name="Kersten P."/>
            <person name="Kohler A."/>
            <person name="Kuees U."/>
            <person name="Kumar T.K.A."/>
            <person name="Kuo A."/>
            <person name="LaButti K."/>
            <person name="Larrondo L.F."/>
            <person name="Lindquist E."/>
            <person name="Ling A."/>
            <person name="Lombard V."/>
            <person name="Lucas S."/>
            <person name="Lundell T."/>
            <person name="Martin R."/>
            <person name="McLaughlin D.J."/>
            <person name="Morgenstern I."/>
            <person name="Morin E."/>
            <person name="Murat C."/>
            <person name="Nagy L.G."/>
            <person name="Nolan M."/>
            <person name="Ohm R.A."/>
            <person name="Patyshakuliyeva A."/>
            <person name="Rokas A."/>
            <person name="Ruiz-Duenas F.J."/>
            <person name="Sabat G."/>
            <person name="Salamov A."/>
            <person name="Samejima M."/>
            <person name="Schmutz J."/>
            <person name="Slot J.C."/>
            <person name="St John F."/>
            <person name="Stenlid J."/>
            <person name="Sun H."/>
            <person name="Sun S."/>
            <person name="Syed K."/>
            <person name="Tsang A."/>
            <person name="Wiebenga A."/>
            <person name="Young D."/>
            <person name="Pisabarro A."/>
            <person name="Eastwood D.C."/>
            <person name="Martin F."/>
            <person name="Cullen D."/>
            <person name="Grigoriev I.V."/>
            <person name="Hibbett D.S."/>
        </authorList>
    </citation>
    <scope>NUCLEOTIDE SEQUENCE [LARGE SCALE GENOMIC DNA]</scope>
    <source>
        <strain evidence="5">RWD-64-598 SS2</strain>
    </source>
</reference>
<dbReference type="PANTHER" id="PTHR48471:SF1">
    <property type="entry name" value="DDE TNP4 DOMAIN-CONTAINING PROTEIN"/>
    <property type="match status" value="1"/>
</dbReference>
<dbReference type="PANTHER" id="PTHR48471">
    <property type="entry name" value="DDE TNP4 DOMAIN-CONTAINING PROTEIN"/>
    <property type="match status" value="1"/>
</dbReference>
<evidence type="ECO:0000313" key="5">
    <source>
        <dbReference type="Proteomes" id="UP000053558"/>
    </source>
</evidence>
<feature type="domain" description="DDE Tnp4" evidence="3">
    <location>
        <begin position="218"/>
        <end position="382"/>
    </location>
</feature>
<protein>
    <recommendedName>
        <fullName evidence="3">DDE Tnp4 domain-containing protein</fullName>
    </recommendedName>
</protein>
<dbReference type="RefSeq" id="XP_007772139.1">
    <property type="nucleotide sequence ID" value="XM_007773949.1"/>
</dbReference>
<evidence type="ECO:0000256" key="2">
    <source>
        <dbReference type="ARBA" id="ARBA00022723"/>
    </source>
</evidence>
<comment type="cofactor">
    <cofactor evidence="1">
        <name>a divalent metal cation</name>
        <dbReference type="ChEBI" id="CHEBI:60240"/>
    </cofactor>
</comment>
<organism evidence="4 5">
    <name type="scientific">Coniophora puteana (strain RWD-64-598)</name>
    <name type="common">Brown rot fungus</name>
    <dbReference type="NCBI Taxonomy" id="741705"/>
    <lineage>
        <taxon>Eukaryota</taxon>
        <taxon>Fungi</taxon>
        <taxon>Dikarya</taxon>
        <taxon>Basidiomycota</taxon>
        <taxon>Agaricomycotina</taxon>
        <taxon>Agaricomycetes</taxon>
        <taxon>Agaricomycetidae</taxon>
        <taxon>Boletales</taxon>
        <taxon>Coniophorineae</taxon>
        <taxon>Coniophoraceae</taxon>
        <taxon>Coniophora</taxon>
    </lineage>
</organism>
<dbReference type="GO" id="GO:0046872">
    <property type="term" value="F:metal ion binding"/>
    <property type="evidence" value="ECO:0007669"/>
    <property type="project" value="UniProtKB-KW"/>
</dbReference>